<dbReference type="InParanoid" id="A0A1I4GKS1"/>
<keyword evidence="2" id="KW-1185">Reference proteome</keyword>
<dbReference type="InterPro" id="IPR054202">
    <property type="entry name" value="DUF6907"/>
</dbReference>
<dbReference type="AlphaFoldDB" id="A0A1I4GKS1"/>
<dbReference type="OrthoDB" id="3478701at2"/>
<evidence type="ECO:0000313" key="1">
    <source>
        <dbReference type="EMBL" id="SFL29706.1"/>
    </source>
</evidence>
<sequence length="111" mass="11792">MDGKDLVDFSSRCPAWCVMHGAPDHSAVWHISGGSLLNLAGPSEPQRRESVDVRAALYPADDADAASWEPAVEVAHHLGGRYRVIRLTPAGARRVAELLTRAADHAEAGAG</sequence>
<dbReference type="RefSeq" id="WP_091326001.1">
    <property type="nucleotide sequence ID" value="NZ_FOSW01000009.1"/>
</dbReference>
<dbReference type="Pfam" id="PF21848">
    <property type="entry name" value="DUF6907"/>
    <property type="match status" value="1"/>
</dbReference>
<gene>
    <name evidence="1" type="ORF">SAMN04488085_10923</name>
</gene>
<proteinExistence type="predicted"/>
<reference evidence="2" key="1">
    <citation type="submission" date="2016-10" db="EMBL/GenBank/DDBJ databases">
        <authorList>
            <person name="Varghese N."/>
            <person name="Submissions S."/>
        </authorList>
    </citation>
    <scope>NUCLEOTIDE SEQUENCE [LARGE SCALE GENOMIC DNA]</scope>
    <source>
        <strain evidence="2">DSM 45317</strain>
    </source>
</reference>
<evidence type="ECO:0000313" key="2">
    <source>
        <dbReference type="Proteomes" id="UP000199152"/>
    </source>
</evidence>
<dbReference type="Proteomes" id="UP000199152">
    <property type="component" value="Unassembled WGS sequence"/>
</dbReference>
<protein>
    <submittedName>
        <fullName evidence="1">Uncharacterized protein</fullName>
    </submittedName>
</protein>
<dbReference type="STRING" id="504800.SAMN04488085_10923"/>
<dbReference type="EMBL" id="FOSW01000009">
    <property type="protein sequence ID" value="SFL29706.1"/>
    <property type="molecule type" value="Genomic_DNA"/>
</dbReference>
<organism evidence="1 2">
    <name type="scientific">Geodermatophilus ruber</name>
    <dbReference type="NCBI Taxonomy" id="504800"/>
    <lineage>
        <taxon>Bacteria</taxon>
        <taxon>Bacillati</taxon>
        <taxon>Actinomycetota</taxon>
        <taxon>Actinomycetes</taxon>
        <taxon>Geodermatophilales</taxon>
        <taxon>Geodermatophilaceae</taxon>
        <taxon>Geodermatophilus</taxon>
    </lineage>
</organism>
<accession>A0A1I4GKS1</accession>
<name>A0A1I4GKS1_9ACTN</name>